<dbReference type="PANTHER" id="PTHR43975:SF2">
    <property type="entry name" value="EG:BACR7A4.14 PROTEIN-RELATED"/>
    <property type="match status" value="1"/>
</dbReference>
<dbReference type="PRINTS" id="PR00081">
    <property type="entry name" value="GDHRDH"/>
</dbReference>
<evidence type="ECO:0000313" key="4">
    <source>
        <dbReference type="Proteomes" id="UP001549921"/>
    </source>
</evidence>
<feature type="domain" description="Ketoreductase" evidence="2">
    <location>
        <begin position="6"/>
        <end position="188"/>
    </location>
</feature>
<dbReference type="FunFam" id="3.40.50.720:FF:000084">
    <property type="entry name" value="Short-chain dehydrogenase reductase"/>
    <property type="match status" value="1"/>
</dbReference>
<dbReference type="GO" id="GO:0016491">
    <property type="term" value="F:oxidoreductase activity"/>
    <property type="evidence" value="ECO:0007669"/>
    <property type="project" value="UniProtKB-KW"/>
</dbReference>
<dbReference type="Proteomes" id="UP001549921">
    <property type="component" value="Unassembled WGS sequence"/>
</dbReference>
<comment type="caution">
    <text evidence="3">The sequence shown here is derived from an EMBL/GenBank/DDBJ whole genome shotgun (WGS) entry which is preliminary data.</text>
</comment>
<reference evidence="3 4" key="1">
    <citation type="submission" date="2024-06" db="EMBL/GenBank/DDBJ databases">
        <title>A chromosome-level genome assembly of beet webworm, Loxostege sticticalis.</title>
        <authorList>
            <person name="Zhang Y."/>
        </authorList>
    </citation>
    <scope>NUCLEOTIDE SEQUENCE [LARGE SCALE GENOMIC DNA]</scope>
    <source>
        <strain evidence="3">AQ028</strain>
        <tissue evidence="3">Male pupae</tissue>
    </source>
</reference>
<evidence type="ECO:0000256" key="1">
    <source>
        <dbReference type="ARBA" id="ARBA00023002"/>
    </source>
</evidence>
<dbReference type="PANTHER" id="PTHR43975">
    <property type="entry name" value="ZGC:101858"/>
    <property type="match status" value="1"/>
</dbReference>
<dbReference type="InterPro" id="IPR057326">
    <property type="entry name" value="KR_dom"/>
</dbReference>
<dbReference type="AlphaFoldDB" id="A0ABD0SPQ4"/>
<dbReference type="InterPro" id="IPR036291">
    <property type="entry name" value="NAD(P)-bd_dom_sf"/>
</dbReference>
<sequence length="255" mass="27440">MDFKNKVVIITGASSGIGATCAVKFAKASAKLVLVGRNVDNLSKTANSCRNFGLHPLIIVADMCKEDDIKKIVDETVKYFGKIDVLVNNAGITMMRDIEGGIEAYDRVMRTNVRGPFLLTDLAMPHLIKTKGNVVNISSILAHRPMAKMTAYCMSKAALDVFTKCAAAEFGPKGVRVNSVNPGPVRTDIFKAAGLDEEANEMLFSTIEKGIPLRKVVSSEDVAEVVLFLASDKACCVTGSCYEIDCGASIQQIKP</sequence>
<evidence type="ECO:0000259" key="2">
    <source>
        <dbReference type="SMART" id="SM00822"/>
    </source>
</evidence>
<dbReference type="PRINTS" id="PR00080">
    <property type="entry name" value="SDRFAMILY"/>
</dbReference>
<dbReference type="GO" id="GO:0006629">
    <property type="term" value="P:lipid metabolic process"/>
    <property type="evidence" value="ECO:0007669"/>
    <property type="project" value="UniProtKB-ARBA"/>
</dbReference>
<dbReference type="InterPro" id="IPR020904">
    <property type="entry name" value="Sc_DH/Rdtase_CS"/>
</dbReference>
<dbReference type="Pfam" id="PF13561">
    <property type="entry name" value="adh_short_C2"/>
    <property type="match status" value="1"/>
</dbReference>
<dbReference type="PROSITE" id="PS00061">
    <property type="entry name" value="ADH_SHORT"/>
    <property type="match status" value="1"/>
</dbReference>
<evidence type="ECO:0000313" key="3">
    <source>
        <dbReference type="EMBL" id="KAL0821800.1"/>
    </source>
</evidence>
<dbReference type="Gene3D" id="3.40.50.720">
    <property type="entry name" value="NAD(P)-binding Rossmann-like Domain"/>
    <property type="match status" value="1"/>
</dbReference>
<protein>
    <recommendedName>
        <fullName evidence="2">Ketoreductase domain-containing protein</fullName>
    </recommendedName>
</protein>
<name>A0ABD0SPQ4_LOXSC</name>
<keyword evidence="1" id="KW-0560">Oxidoreductase</keyword>
<proteinExistence type="predicted"/>
<dbReference type="InterPro" id="IPR002347">
    <property type="entry name" value="SDR_fam"/>
</dbReference>
<organism evidence="3 4">
    <name type="scientific">Loxostege sticticalis</name>
    <name type="common">Beet webworm moth</name>
    <dbReference type="NCBI Taxonomy" id="481309"/>
    <lineage>
        <taxon>Eukaryota</taxon>
        <taxon>Metazoa</taxon>
        <taxon>Ecdysozoa</taxon>
        <taxon>Arthropoda</taxon>
        <taxon>Hexapoda</taxon>
        <taxon>Insecta</taxon>
        <taxon>Pterygota</taxon>
        <taxon>Neoptera</taxon>
        <taxon>Endopterygota</taxon>
        <taxon>Lepidoptera</taxon>
        <taxon>Glossata</taxon>
        <taxon>Ditrysia</taxon>
        <taxon>Pyraloidea</taxon>
        <taxon>Crambidae</taxon>
        <taxon>Pyraustinae</taxon>
        <taxon>Loxostege</taxon>
    </lineage>
</organism>
<dbReference type="SUPFAM" id="SSF51735">
    <property type="entry name" value="NAD(P)-binding Rossmann-fold domains"/>
    <property type="match status" value="1"/>
</dbReference>
<gene>
    <name evidence="3" type="ORF">ABMA28_005212</name>
</gene>
<dbReference type="EMBL" id="JBEDNZ010000017">
    <property type="protein sequence ID" value="KAL0821800.1"/>
    <property type="molecule type" value="Genomic_DNA"/>
</dbReference>
<dbReference type="SMART" id="SM00822">
    <property type="entry name" value="PKS_KR"/>
    <property type="match status" value="1"/>
</dbReference>
<accession>A0ABD0SPQ4</accession>